<proteinExistence type="predicted"/>
<dbReference type="AlphaFoldDB" id="Q0BUX8"/>
<accession>Q0BUX8</accession>
<sequence length="123" mass="12875">MWGVMCLDPNFIGDKSQPEGRAMTGPLYRDRHNLTAAAILLISVIVSGKSFASEHGAEAPAGSIAAAKAVHVGLGIGSGVGSQYWYVPGAPYSAGDADSSEHEKGSLRQMSDGVEPSWYPVKK</sequence>
<name>Q0BUX8_GRABC</name>
<dbReference type="HOGENOM" id="CLU_2129923_0_0_5"/>
<protein>
    <submittedName>
        <fullName evidence="2">Uncharacterized protein</fullName>
    </submittedName>
</protein>
<dbReference type="STRING" id="391165.GbCGDNIH1_0476"/>
<organism evidence="2 3">
    <name type="scientific">Granulibacter bethesdensis (strain ATCC BAA-1260 / CGDNIH1)</name>
    <dbReference type="NCBI Taxonomy" id="391165"/>
    <lineage>
        <taxon>Bacteria</taxon>
        <taxon>Pseudomonadati</taxon>
        <taxon>Pseudomonadota</taxon>
        <taxon>Alphaproteobacteria</taxon>
        <taxon>Acetobacterales</taxon>
        <taxon>Acetobacteraceae</taxon>
        <taxon>Granulibacter</taxon>
    </lineage>
</organism>
<gene>
    <name evidence="2" type="ordered locus">GbCGDNIH1_0476</name>
</gene>
<feature type="region of interest" description="Disordered" evidence="1">
    <location>
        <begin position="93"/>
        <end position="123"/>
    </location>
</feature>
<evidence type="ECO:0000313" key="3">
    <source>
        <dbReference type="Proteomes" id="UP000001963"/>
    </source>
</evidence>
<keyword evidence="3" id="KW-1185">Reference proteome</keyword>
<evidence type="ECO:0000313" key="2">
    <source>
        <dbReference type="EMBL" id="ABI61374.1"/>
    </source>
</evidence>
<dbReference type="KEGG" id="gbe:GbCGDNIH1_0476"/>
<evidence type="ECO:0000256" key="1">
    <source>
        <dbReference type="SAM" id="MobiDB-lite"/>
    </source>
</evidence>
<reference evidence="2 3" key="1">
    <citation type="journal article" date="2007" name="J. Bacteriol.">
        <title>Genome sequence analysis of the emerging human pathogenic acetic acid bacterium Granulibacter bethesdensis.</title>
        <authorList>
            <person name="Greenberg D.E."/>
            <person name="Porcella S.F."/>
            <person name="Zelazny A.M."/>
            <person name="Virtaneva K."/>
            <person name="Sturdevant D.E."/>
            <person name="Kupko J.J.III."/>
            <person name="Barbian K.D."/>
            <person name="Babar A."/>
            <person name="Dorward D.W."/>
            <person name="Holland S.M."/>
        </authorList>
    </citation>
    <scope>NUCLEOTIDE SEQUENCE [LARGE SCALE GENOMIC DNA]</scope>
    <source>
        <strain evidence="3">ATCC BAA-1260 / CGDNIH1</strain>
    </source>
</reference>
<dbReference type="Proteomes" id="UP000001963">
    <property type="component" value="Chromosome"/>
</dbReference>
<dbReference type="EMBL" id="CP000394">
    <property type="protein sequence ID" value="ABI61374.1"/>
    <property type="molecule type" value="Genomic_DNA"/>
</dbReference>